<keyword evidence="16" id="KW-0675">Receptor</keyword>
<keyword evidence="9 10" id="KW-0998">Cell outer membrane</keyword>
<dbReference type="Pfam" id="PF07715">
    <property type="entry name" value="Plug"/>
    <property type="match status" value="1"/>
</dbReference>
<protein>
    <submittedName>
        <fullName evidence="16">Outer membrane receptor for ferrienterochelin and colicins</fullName>
    </submittedName>
</protein>
<keyword evidence="5 13" id="KW-0732">Signal</keyword>
<dbReference type="AlphaFoldDB" id="A0A1H1U802"/>
<feature type="chain" id="PRO_5009261954" evidence="13">
    <location>
        <begin position="29"/>
        <end position="689"/>
    </location>
</feature>
<dbReference type="EMBL" id="LT629763">
    <property type="protein sequence ID" value="SDS68471.1"/>
    <property type="molecule type" value="Genomic_DNA"/>
</dbReference>
<feature type="compositionally biased region" description="Gly residues" evidence="12">
    <location>
        <begin position="450"/>
        <end position="459"/>
    </location>
</feature>
<dbReference type="CDD" id="cd01347">
    <property type="entry name" value="ligand_gated_channel"/>
    <property type="match status" value="1"/>
</dbReference>
<feature type="domain" description="TonB-dependent receptor-like beta-barrel" evidence="14">
    <location>
        <begin position="220"/>
        <end position="662"/>
    </location>
</feature>
<organism evidence="16 17">
    <name type="scientific">Halopseudomonas sabulinigri</name>
    <dbReference type="NCBI Taxonomy" id="472181"/>
    <lineage>
        <taxon>Bacteria</taxon>
        <taxon>Pseudomonadati</taxon>
        <taxon>Pseudomonadota</taxon>
        <taxon>Gammaproteobacteria</taxon>
        <taxon>Pseudomonadales</taxon>
        <taxon>Pseudomonadaceae</taxon>
        <taxon>Halopseudomonas</taxon>
    </lineage>
</organism>
<reference evidence="17" key="1">
    <citation type="submission" date="2016-10" db="EMBL/GenBank/DDBJ databases">
        <authorList>
            <person name="Varghese N."/>
            <person name="Submissions S."/>
        </authorList>
    </citation>
    <scope>NUCLEOTIDE SEQUENCE [LARGE SCALE GENOMIC DNA]</scope>
    <source>
        <strain evidence="17">JCM 14963</strain>
    </source>
</reference>
<proteinExistence type="inferred from homology"/>
<dbReference type="Gene3D" id="2.40.170.20">
    <property type="entry name" value="TonB-dependent receptor, beta-barrel domain"/>
    <property type="match status" value="1"/>
</dbReference>
<keyword evidence="3 10" id="KW-1134">Transmembrane beta strand</keyword>
<dbReference type="GO" id="GO:0015344">
    <property type="term" value="F:siderophore uptake transmembrane transporter activity"/>
    <property type="evidence" value="ECO:0007669"/>
    <property type="project" value="TreeGrafter"/>
</dbReference>
<keyword evidence="2 10" id="KW-0813">Transport</keyword>
<evidence type="ECO:0000256" key="10">
    <source>
        <dbReference type="PROSITE-ProRule" id="PRU01360"/>
    </source>
</evidence>
<dbReference type="STRING" id="472181.SAMN05216271_2473"/>
<dbReference type="InterPro" id="IPR037066">
    <property type="entry name" value="Plug_dom_sf"/>
</dbReference>
<comment type="similarity">
    <text evidence="10 11">Belongs to the TonB-dependent receptor family.</text>
</comment>
<keyword evidence="6" id="KW-0406">Ion transport</keyword>
<evidence type="ECO:0000256" key="11">
    <source>
        <dbReference type="RuleBase" id="RU003357"/>
    </source>
</evidence>
<feature type="region of interest" description="Disordered" evidence="12">
    <location>
        <begin position="445"/>
        <end position="464"/>
    </location>
</feature>
<dbReference type="RefSeq" id="WP_092287076.1">
    <property type="nucleotide sequence ID" value="NZ_LT629763.1"/>
</dbReference>
<evidence type="ECO:0000259" key="15">
    <source>
        <dbReference type="Pfam" id="PF07715"/>
    </source>
</evidence>
<gene>
    <name evidence="16" type="ORF">SAMN05216271_2473</name>
</gene>
<keyword evidence="4 10" id="KW-0812">Transmembrane</keyword>
<evidence type="ECO:0000259" key="14">
    <source>
        <dbReference type="Pfam" id="PF00593"/>
    </source>
</evidence>
<dbReference type="OrthoDB" id="9764669at2"/>
<sequence length="689" mass="74781">MGNFRQHRLICAIAAATATMGLSAGAVAENVTDATTQTTELAPITVISAAGYEQNIADAPASISVVTREQLEKQSYTDITDAVRNIPGVFVTGGGNMQDISIRGMDSTYTLFLVDGRPISSGRMVNTNGADGGKQIGLPPLSMVERIEVIRGPMSSLYGSEAMGGVINIITRRGGDEWHGTINTEYTSALNDISSDAQQVDFYLGGPLVEGLLGAQFTGTYVGTDESDYIGGGDSAASMPESTRKQGGAEFYLTPNEQNRFTLGYTASTLKYTHTPGESIAADADASTYRYEKDVYTLGHDGNYGDLIVNSFLQHDVSDKPGTGSTKQEEVSLLNSQASYFWGEHVVTFGGQYKQEEFVDETNGLLTSNIPGAVKSVDRWIAALYTEVDWAMTDSLSVTTGLRYNDDELFGGELSPRLYGVYRLNPEWTLKGGVSTGYRQPTLSDATEGFGRGTGGGGSPAPHPRALIIGNSELKPETSTNYEVGYVYDNQHLGLNTSAMLFHTIYKDKIAEDRLCESPAGDRNDPSTWTCAFGGNNYYFLSTRKNIAEAYMQGVELTLDYRFLPDWSVSSSYTFTKSEQQTGEFAGEPLNKQPRHMLNGLLKWAVNPRLNAWLQGNYRSETSDYMGRTSMSEGTPGYGFVDLGGVYQLTETVNVKAGLYNVADKEVTNDDYGVVLDGRRLTVGLTVDF</sequence>
<dbReference type="InterPro" id="IPR012910">
    <property type="entry name" value="Plug_dom"/>
</dbReference>
<evidence type="ECO:0000256" key="2">
    <source>
        <dbReference type="ARBA" id="ARBA00022448"/>
    </source>
</evidence>
<dbReference type="GO" id="GO:0009279">
    <property type="term" value="C:cell outer membrane"/>
    <property type="evidence" value="ECO:0007669"/>
    <property type="project" value="UniProtKB-SubCell"/>
</dbReference>
<dbReference type="InterPro" id="IPR039426">
    <property type="entry name" value="TonB-dep_rcpt-like"/>
</dbReference>
<keyword evidence="8 10" id="KW-0472">Membrane</keyword>
<evidence type="ECO:0000313" key="17">
    <source>
        <dbReference type="Proteomes" id="UP000243413"/>
    </source>
</evidence>
<dbReference type="Gene3D" id="2.170.130.10">
    <property type="entry name" value="TonB-dependent receptor, plug domain"/>
    <property type="match status" value="1"/>
</dbReference>
<evidence type="ECO:0000256" key="9">
    <source>
        <dbReference type="ARBA" id="ARBA00023237"/>
    </source>
</evidence>
<feature type="signal peptide" evidence="13">
    <location>
        <begin position="1"/>
        <end position="28"/>
    </location>
</feature>
<evidence type="ECO:0000256" key="7">
    <source>
        <dbReference type="ARBA" id="ARBA00023077"/>
    </source>
</evidence>
<dbReference type="PANTHER" id="PTHR30069:SF53">
    <property type="entry name" value="COLICIN I RECEPTOR-RELATED"/>
    <property type="match status" value="1"/>
</dbReference>
<dbReference type="PROSITE" id="PS52016">
    <property type="entry name" value="TONB_DEPENDENT_REC_3"/>
    <property type="match status" value="1"/>
</dbReference>
<comment type="subcellular location">
    <subcellularLocation>
        <location evidence="1 10">Cell outer membrane</location>
        <topology evidence="1 10">Multi-pass membrane protein</topology>
    </subcellularLocation>
</comment>
<dbReference type="InterPro" id="IPR000531">
    <property type="entry name" value="Beta-barrel_TonB"/>
</dbReference>
<keyword evidence="7 11" id="KW-0798">TonB box</keyword>
<evidence type="ECO:0000313" key="16">
    <source>
        <dbReference type="EMBL" id="SDS68471.1"/>
    </source>
</evidence>
<name>A0A1H1U802_9GAMM</name>
<evidence type="ECO:0000256" key="6">
    <source>
        <dbReference type="ARBA" id="ARBA00023065"/>
    </source>
</evidence>
<dbReference type="InterPro" id="IPR036942">
    <property type="entry name" value="Beta-barrel_TonB_sf"/>
</dbReference>
<dbReference type="PANTHER" id="PTHR30069">
    <property type="entry name" value="TONB-DEPENDENT OUTER MEMBRANE RECEPTOR"/>
    <property type="match status" value="1"/>
</dbReference>
<evidence type="ECO:0000256" key="3">
    <source>
        <dbReference type="ARBA" id="ARBA00022452"/>
    </source>
</evidence>
<evidence type="ECO:0000256" key="13">
    <source>
        <dbReference type="SAM" id="SignalP"/>
    </source>
</evidence>
<accession>A0A1H1U802</accession>
<dbReference type="SUPFAM" id="SSF56935">
    <property type="entry name" value="Porins"/>
    <property type="match status" value="1"/>
</dbReference>
<dbReference type="Pfam" id="PF00593">
    <property type="entry name" value="TonB_dep_Rec_b-barrel"/>
    <property type="match status" value="1"/>
</dbReference>
<evidence type="ECO:0000256" key="12">
    <source>
        <dbReference type="SAM" id="MobiDB-lite"/>
    </source>
</evidence>
<evidence type="ECO:0000256" key="8">
    <source>
        <dbReference type="ARBA" id="ARBA00023136"/>
    </source>
</evidence>
<evidence type="ECO:0000256" key="4">
    <source>
        <dbReference type="ARBA" id="ARBA00022692"/>
    </source>
</evidence>
<evidence type="ECO:0000256" key="1">
    <source>
        <dbReference type="ARBA" id="ARBA00004571"/>
    </source>
</evidence>
<dbReference type="GO" id="GO:0044718">
    <property type="term" value="P:siderophore transmembrane transport"/>
    <property type="evidence" value="ECO:0007669"/>
    <property type="project" value="TreeGrafter"/>
</dbReference>
<evidence type="ECO:0000256" key="5">
    <source>
        <dbReference type="ARBA" id="ARBA00022729"/>
    </source>
</evidence>
<feature type="domain" description="TonB-dependent receptor plug" evidence="15">
    <location>
        <begin position="57"/>
        <end position="166"/>
    </location>
</feature>
<dbReference type="Proteomes" id="UP000243413">
    <property type="component" value="Chromosome I"/>
</dbReference>